<dbReference type="CDD" id="cd13994">
    <property type="entry name" value="STKc_HAL4_like"/>
    <property type="match status" value="1"/>
</dbReference>
<evidence type="ECO:0000256" key="6">
    <source>
        <dbReference type="ARBA" id="ARBA00022840"/>
    </source>
</evidence>
<dbReference type="SUPFAM" id="SSF56112">
    <property type="entry name" value="Protein kinase-like (PK-like)"/>
    <property type="match status" value="1"/>
</dbReference>
<dbReference type="PANTHER" id="PTHR24343">
    <property type="entry name" value="SERINE/THREONINE KINASE"/>
    <property type="match status" value="1"/>
</dbReference>
<evidence type="ECO:0000256" key="11">
    <source>
        <dbReference type="SAM" id="MobiDB-lite"/>
    </source>
</evidence>
<evidence type="ECO:0000256" key="4">
    <source>
        <dbReference type="ARBA" id="ARBA00022741"/>
    </source>
</evidence>
<dbReference type="PROSITE" id="PS00107">
    <property type="entry name" value="PROTEIN_KINASE_ATP"/>
    <property type="match status" value="1"/>
</dbReference>
<comment type="catalytic activity">
    <reaction evidence="7">
        <text>L-threonyl-[protein] + ATP = O-phospho-L-threonyl-[protein] + ADP + H(+)</text>
        <dbReference type="Rhea" id="RHEA:46608"/>
        <dbReference type="Rhea" id="RHEA-COMP:11060"/>
        <dbReference type="Rhea" id="RHEA-COMP:11605"/>
        <dbReference type="ChEBI" id="CHEBI:15378"/>
        <dbReference type="ChEBI" id="CHEBI:30013"/>
        <dbReference type="ChEBI" id="CHEBI:30616"/>
        <dbReference type="ChEBI" id="CHEBI:61977"/>
        <dbReference type="ChEBI" id="CHEBI:456216"/>
        <dbReference type="EC" id="2.7.11.1"/>
    </reaction>
</comment>
<dbReference type="PROSITE" id="PS50011">
    <property type="entry name" value="PROTEIN_KINASE_DOM"/>
    <property type="match status" value="1"/>
</dbReference>
<feature type="binding site" evidence="9">
    <location>
        <position position="154"/>
    </location>
    <ligand>
        <name>ATP</name>
        <dbReference type="ChEBI" id="CHEBI:30616"/>
    </ligand>
</feature>
<keyword evidence="2 10" id="KW-0723">Serine/threonine-protein kinase</keyword>
<evidence type="ECO:0000256" key="3">
    <source>
        <dbReference type="ARBA" id="ARBA00022679"/>
    </source>
</evidence>
<accession>A0A8H7EQA7</accession>
<sequence>MRLLKSAFHRDRSDASSSLSSTQNTEESGLYRKPQSSSTSSESVTAHSPRLQFHTDGSHTHHLKRPSTGLLSLTNLLHKPAFRLPLFGNKKTPRDSAREEREAIDATLQRVPSDASSLAQKWGVCEKVIGKGAFGVVKIARKADRTGERLYAVKELRKKHSESTKHYVQRLTSEFCIASSLHQQNVIETLDLLPLNETSSVYCQVMEYCDGGDLFSLIYDSNGGLDITEADCFFKQLARGIRYLHQMGVAHRDVKPENLLLTSSGCLKLSDFGSAECFLGDHDEVLASKNICGSEPYIAPEEFIDKSYDPRAVDIWSCGVVYMAMRTGNHVWEVARENEDENYTRYLRFRRLVDEESEKARRRRNACKYKSNEEEFADIVRTREEIRKKAQIGGLDILEHLESRAKRLIYRMLDPNPRRRARIDDVINNEWIVATICCQAP</sequence>
<keyword evidence="4 9" id="KW-0547">Nucleotide-binding</keyword>
<comment type="catalytic activity">
    <reaction evidence="8">
        <text>L-seryl-[protein] + ATP = O-phospho-L-seryl-[protein] + ADP + H(+)</text>
        <dbReference type="Rhea" id="RHEA:17989"/>
        <dbReference type="Rhea" id="RHEA-COMP:9863"/>
        <dbReference type="Rhea" id="RHEA-COMP:11604"/>
        <dbReference type="ChEBI" id="CHEBI:15378"/>
        <dbReference type="ChEBI" id="CHEBI:29999"/>
        <dbReference type="ChEBI" id="CHEBI:30616"/>
        <dbReference type="ChEBI" id="CHEBI:83421"/>
        <dbReference type="ChEBI" id="CHEBI:456216"/>
        <dbReference type="EC" id="2.7.11.1"/>
    </reaction>
</comment>
<dbReference type="InterPro" id="IPR017441">
    <property type="entry name" value="Protein_kinase_ATP_BS"/>
</dbReference>
<evidence type="ECO:0000256" key="9">
    <source>
        <dbReference type="PROSITE-ProRule" id="PRU10141"/>
    </source>
</evidence>
<dbReference type="InterPro" id="IPR008271">
    <property type="entry name" value="Ser/Thr_kinase_AS"/>
</dbReference>
<evidence type="ECO:0000256" key="7">
    <source>
        <dbReference type="ARBA" id="ARBA00047899"/>
    </source>
</evidence>
<comment type="similarity">
    <text evidence="10">Belongs to the protein kinase superfamily.</text>
</comment>
<evidence type="ECO:0000259" key="12">
    <source>
        <dbReference type="PROSITE" id="PS50011"/>
    </source>
</evidence>
<feature type="domain" description="Protein kinase" evidence="12">
    <location>
        <begin position="123"/>
        <end position="432"/>
    </location>
</feature>
<dbReference type="InterPro" id="IPR000719">
    <property type="entry name" value="Prot_kinase_dom"/>
</dbReference>
<keyword evidence="6 9" id="KW-0067">ATP-binding</keyword>
<keyword evidence="3" id="KW-0808">Transferase</keyword>
<proteinExistence type="inferred from homology"/>
<evidence type="ECO:0000313" key="14">
    <source>
        <dbReference type="Proteomes" id="UP000605846"/>
    </source>
</evidence>
<gene>
    <name evidence="13" type="ORF">EC973_006693</name>
</gene>
<dbReference type="SMART" id="SM00220">
    <property type="entry name" value="S_TKc"/>
    <property type="match status" value="1"/>
</dbReference>
<dbReference type="PANTHER" id="PTHR24343:SF558">
    <property type="entry name" value="PROTEIN KINASE DOMAIN-CONTAINING PROTEIN"/>
    <property type="match status" value="1"/>
</dbReference>
<comment type="caution">
    <text evidence="13">The sequence shown here is derived from an EMBL/GenBank/DDBJ whole genome shotgun (WGS) entry which is preliminary data.</text>
</comment>
<dbReference type="InterPro" id="IPR011009">
    <property type="entry name" value="Kinase-like_dom_sf"/>
</dbReference>
<evidence type="ECO:0000256" key="5">
    <source>
        <dbReference type="ARBA" id="ARBA00022777"/>
    </source>
</evidence>
<dbReference type="Gene3D" id="3.30.200.20">
    <property type="entry name" value="Phosphorylase Kinase, domain 1"/>
    <property type="match status" value="1"/>
</dbReference>
<dbReference type="Proteomes" id="UP000605846">
    <property type="component" value="Unassembled WGS sequence"/>
</dbReference>
<name>A0A8H7EQA7_9FUNG</name>
<dbReference type="EMBL" id="JABAYA010000044">
    <property type="protein sequence ID" value="KAF7728057.1"/>
    <property type="molecule type" value="Genomic_DNA"/>
</dbReference>
<dbReference type="GO" id="GO:0005829">
    <property type="term" value="C:cytosol"/>
    <property type="evidence" value="ECO:0007669"/>
    <property type="project" value="TreeGrafter"/>
</dbReference>
<keyword evidence="5" id="KW-0418">Kinase</keyword>
<evidence type="ECO:0000313" key="13">
    <source>
        <dbReference type="EMBL" id="KAF7728057.1"/>
    </source>
</evidence>
<dbReference type="PROSITE" id="PS00108">
    <property type="entry name" value="PROTEIN_KINASE_ST"/>
    <property type="match status" value="1"/>
</dbReference>
<dbReference type="EC" id="2.7.11.1" evidence="1"/>
<keyword evidence="14" id="KW-1185">Reference proteome</keyword>
<evidence type="ECO:0000256" key="2">
    <source>
        <dbReference type="ARBA" id="ARBA00022527"/>
    </source>
</evidence>
<evidence type="ECO:0000256" key="8">
    <source>
        <dbReference type="ARBA" id="ARBA00048679"/>
    </source>
</evidence>
<protein>
    <recommendedName>
        <fullName evidence="1">non-specific serine/threonine protein kinase</fullName>
        <ecNumber evidence="1">2.7.11.1</ecNumber>
    </recommendedName>
</protein>
<organism evidence="13 14">
    <name type="scientific">Apophysomyces ossiformis</name>
    <dbReference type="NCBI Taxonomy" id="679940"/>
    <lineage>
        <taxon>Eukaryota</taxon>
        <taxon>Fungi</taxon>
        <taxon>Fungi incertae sedis</taxon>
        <taxon>Mucoromycota</taxon>
        <taxon>Mucoromycotina</taxon>
        <taxon>Mucoromycetes</taxon>
        <taxon>Mucorales</taxon>
        <taxon>Mucorineae</taxon>
        <taxon>Mucoraceae</taxon>
        <taxon>Apophysomyces</taxon>
    </lineage>
</organism>
<feature type="region of interest" description="Disordered" evidence="11">
    <location>
        <begin position="1"/>
        <end position="47"/>
    </location>
</feature>
<dbReference type="GO" id="GO:0005524">
    <property type="term" value="F:ATP binding"/>
    <property type="evidence" value="ECO:0007669"/>
    <property type="project" value="UniProtKB-UniRule"/>
</dbReference>
<dbReference type="OrthoDB" id="6513151at2759"/>
<dbReference type="Gene3D" id="1.10.510.10">
    <property type="entry name" value="Transferase(Phosphotransferase) domain 1"/>
    <property type="match status" value="1"/>
</dbReference>
<dbReference type="GO" id="GO:0030003">
    <property type="term" value="P:intracellular monoatomic cation homeostasis"/>
    <property type="evidence" value="ECO:0007669"/>
    <property type="project" value="TreeGrafter"/>
</dbReference>
<evidence type="ECO:0000256" key="1">
    <source>
        <dbReference type="ARBA" id="ARBA00012513"/>
    </source>
</evidence>
<reference evidence="13" key="1">
    <citation type="submission" date="2020-01" db="EMBL/GenBank/DDBJ databases">
        <title>Genome Sequencing of Three Apophysomyces-Like Fungal Strains Confirms a Novel Fungal Genus in the Mucoromycota with divergent Burkholderia-like Endosymbiotic Bacteria.</title>
        <authorList>
            <person name="Stajich J.E."/>
            <person name="Macias A.M."/>
            <person name="Carter-House D."/>
            <person name="Lovett B."/>
            <person name="Kasson L.R."/>
            <person name="Berry K."/>
            <person name="Grigoriev I."/>
            <person name="Chang Y."/>
            <person name="Spatafora J."/>
            <person name="Kasson M.T."/>
        </authorList>
    </citation>
    <scope>NUCLEOTIDE SEQUENCE</scope>
    <source>
        <strain evidence="13">NRRL A-21654</strain>
    </source>
</reference>
<dbReference type="Pfam" id="PF00069">
    <property type="entry name" value="Pkinase"/>
    <property type="match status" value="1"/>
</dbReference>
<dbReference type="GO" id="GO:0004674">
    <property type="term" value="F:protein serine/threonine kinase activity"/>
    <property type="evidence" value="ECO:0007669"/>
    <property type="project" value="UniProtKB-KW"/>
</dbReference>
<evidence type="ECO:0000256" key="10">
    <source>
        <dbReference type="RuleBase" id="RU000304"/>
    </source>
</evidence>
<dbReference type="AlphaFoldDB" id="A0A8H7EQA7"/>